<dbReference type="AlphaFoldDB" id="A0A1I8GEJ9"/>
<keyword evidence="5" id="KW-1133">Transmembrane helix</keyword>
<dbReference type="OrthoDB" id="537032at2759"/>
<reference evidence="8" key="1">
    <citation type="submission" date="2016-11" db="UniProtKB">
        <authorList>
            <consortium name="WormBaseParasite"/>
        </authorList>
    </citation>
    <scope>IDENTIFICATION</scope>
</reference>
<dbReference type="PROSITE" id="PS50922">
    <property type="entry name" value="TLC"/>
    <property type="match status" value="1"/>
</dbReference>
<dbReference type="GO" id="GO:0050291">
    <property type="term" value="F:sphingosine N-acyltransferase activity"/>
    <property type="evidence" value="ECO:0007669"/>
    <property type="project" value="InterPro"/>
</dbReference>
<keyword evidence="7" id="KW-1185">Reference proteome</keyword>
<dbReference type="PIRSF" id="PIRSF005225">
    <property type="entry name" value="LAG1_LAC1"/>
    <property type="match status" value="1"/>
</dbReference>
<proteinExistence type="predicted"/>
<evidence type="ECO:0000313" key="7">
    <source>
        <dbReference type="Proteomes" id="UP000095280"/>
    </source>
</evidence>
<evidence type="ECO:0000256" key="1">
    <source>
        <dbReference type="ARBA" id="ARBA00004141"/>
    </source>
</evidence>
<comment type="subcellular location">
    <subcellularLocation>
        <location evidence="1">Membrane</location>
        <topology evidence="1">Multi-pass membrane protein</topology>
    </subcellularLocation>
</comment>
<comment type="pathway">
    <text evidence="3">Sphingolipid metabolism.</text>
</comment>
<evidence type="ECO:0000256" key="2">
    <source>
        <dbReference type="ARBA" id="ARBA00004760"/>
    </source>
</evidence>
<evidence type="ECO:0000256" key="6">
    <source>
        <dbReference type="ARBA" id="ARBA00023136"/>
    </source>
</evidence>
<dbReference type="PANTHER" id="PTHR12560:SF58">
    <property type="entry name" value="CERAMIDE SYNTHASE 1"/>
    <property type="match status" value="1"/>
</dbReference>
<keyword evidence="4" id="KW-0812">Transmembrane</keyword>
<keyword evidence="6" id="KW-0472">Membrane</keyword>
<comment type="pathway">
    <text evidence="2">Lipid metabolism; sphingolipid metabolism.</text>
</comment>
<dbReference type="InterPro" id="IPR006634">
    <property type="entry name" value="TLC-dom"/>
</dbReference>
<dbReference type="PANTHER" id="PTHR12560">
    <property type="entry name" value="LONGEVITY ASSURANCE FACTOR 1 LAG1"/>
    <property type="match status" value="1"/>
</dbReference>
<dbReference type="STRING" id="282301.A0A1I8GEJ9"/>
<dbReference type="InterPro" id="IPR016439">
    <property type="entry name" value="Lag1/Lac1-like"/>
</dbReference>
<evidence type="ECO:0000313" key="8">
    <source>
        <dbReference type="WBParaSite" id="maker-uti_cns_0001575-snap-gene-0.8-mRNA-1"/>
    </source>
</evidence>
<name>A0A1I8GEJ9_9PLAT</name>
<dbReference type="UniPathway" id="UPA00222"/>
<accession>A0A1I8GEJ9</accession>
<evidence type="ECO:0000256" key="3">
    <source>
        <dbReference type="ARBA" id="ARBA00004991"/>
    </source>
</evidence>
<evidence type="ECO:0000256" key="5">
    <source>
        <dbReference type="ARBA" id="ARBA00022989"/>
    </source>
</evidence>
<dbReference type="Proteomes" id="UP000095280">
    <property type="component" value="Unplaced"/>
</dbReference>
<dbReference type="GO" id="GO:0016020">
    <property type="term" value="C:membrane"/>
    <property type="evidence" value="ECO:0007669"/>
    <property type="project" value="UniProtKB-SubCell"/>
</dbReference>
<dbReference type="WBParaSite" id="maker-uti_cns_0001575-snap-gene-0.8-mRNA-1">
    <property type="protein sequence ID" value="maker-uti_cns_0001575-snap-gene-0.8-mRNA-1"/>
    <property type="gene ID" value="maker-uti_cns_0001575-snap-gene-0.8"/>
</dbReference>
<dbReference type="GO" id="GO:0046513">
    <property type="term" value="P:ceramide biosynthetic process"/>
    <property type="evidence" value="ECO:0007669"/>
    <property type="project" value="InterPro"/>
</dbReference>
<sequence length="345" mass="41079">MHANRKMAIPQSYYEQPSFLEFFQRAAISLNELCFKTDKPFDFTFVLSMIQSVKLIDIFTVFCVAFLFTGLRFLMTRFVSVPLANALQVAAEHRPKWPESVWKLLIYSGLWLQSLYVVVLCGKYDFLQNPLDIFKDCVFGDAQLKQAVPSDIYWMYMLQLGFYVHSIIGTLYMDMWRKDSVMMLLHHGLTIFLLEFSFLVRYHKIGALVLLLHDLSDILLEFTKVQVYLKDRAKQQWQLNEWMANIGFVIFSISWAWFRLYWYPLKVLYTSTWGIYIHHRHNDHKLVLFFNCMLIALQMLHIYWFYFIILLLIRVATGRQSEIEDTREFEEETTKNANNGRPHDD</sequence>
<dbReference type="SMART" id="SM00724">
    <property type="entry name" value="TLC"/>
    <property type="match status" value="1"/>
</dbReference>
<evidence type="ECO:0000256" key="4">
    <source>
        <dbReference type="ARBA" id="ARBA00022692"/>
    </source>
</evidence>
<protein>
    <submittedName>
        <fullName evidence="8">TLC domain-containing protein</fullName>
    </submittedName>
</protein>
<organism evidence="7 8">
    <name type="scientific">Macrostomum lignano</name>
    <dbReference type="NCBI Taxonomy" id="282301"/>
    <lineage>
        <taxon>Eukaryota</taxon>
        <taxon>Metazoa</taxon>
        <taxon>Spiralia</taxon>
        <taxon>Lophotrochozoa</taxon>
        <taxon>Platyhelminthes</taxon>
        <taxon>Rhabditophora</taxon>
        <taxon>Macrostomorpha</taxon>
        <taxon>Macrostomida</taxon>
        <taxon>Macrostomidae</taxon>
        <taxon>Macrostomum</taxon>
    </lineage>
</organism>
<dbReference type="Pfam" id="PF03798">
    <property type="entry name" value="TRAM_LAG1_CLN8"/>
    <property type="match status" value="1"/>
</dbReference>